<accession>A0AAX6NDM3</accession>
<comment type="caution">
    <text evidence="2">The sequence shown here is derived from an EMBL/GenBank/DDBJ whole genome shotgun (WGS) entry which is preliminary data.</text>
</comment>
<keyword evidence="1" id="KW-1133">Transmembrane helix</keyword>
<evidence type="ECO:0008006" key="4">
    <source>
        <dbReference type="Google" id="ProtNLM"/>
    </source>
</evidence>
<dbReference type="AlphaFoldDB" id="A0AAX6NDM3"/>
<feature type="transmembrane region" description="Helical" evidence="1">
    <location>
        <begin position="7"/>
        <end position="29"/>
    </location>
</feature>
<feature type="transmembrane region" description="Helical" evidence="1">
    <location>
        <begin position="90"/>
        <end position="115"/>
    </location>
</feature>
<feature type="transmembrane region" description="Helical" evidence="1">
    <location>
        <begin position="54"/>
        <end position="78"/>
    </location>
</feature>
<organism evidence="2 3">
    <name type="scientific">Priestia aryabhattai</name>
    <name type="common">Bacillus aryabhattai</name>
    <dbReference type="NCBI Taxonomy" id="412384"/>
    <lineage>
        <taxon>Bacteria</taxon>
        <taxon>Bacillati</taxon>
        <taxon>Bacillota</taxon>
        <taxon>Bacilli</taxon>
        <taxon>Bacillales</taxon>
        <taxon>Bacillaceae</taxon>
        <taxon>Priestia</taxon>
    </lineage>
</organism>
<name>A0AAX6NDM3_PRIAR</name>
<evidence type="ECO:0000313" key="3">
    <source>
        <dbReference type="Proteomes" id="UP001269400"/>
    </source>
</evidence>
<protein>
    <recommendedName>
        <fullName evidence="4">TrbC/VIRB2 family protein</fullName>
    </recommendedName>
</protein>
<evidence type="ECO:0000256" key="1">
    <source>
        <dbReference type="SAM" id="Phobius"/>
    </source>
</evidence>
<dbReference type="Proteomes" id="UP001269400">
    <property type="component" value="Unassembled WGS sequence"/>
</dbReference>
<proteinExistence type="predicted"/>
<keyword evidence="1" id="KW-0472">Membrane</keyword>
<dbReference type="EMBL" id="JAPTGD010000002">
    <property type="protein sequence ID" value="MDU9693887.1"/>
    <property type="molecule type" value="Genomic_DNA"/>
</dbReference>
<gene>
    <name evidence="2" type="ORF">O0Q50_22155</name>
</gene>
<reference evidence="2" key="1">
    <citation type="journal article" date="2022" name="J Environ Chem Eng">
        <title>Biodegradation of petroleum oil using a constructed nonpathogenic and heavy metal-tolerant bacterial consortium isolated from marine sponges.</title>
        <authorList>
            <person name="Dechsakulwatana C."/>
            <person name="Rungsihiranrut A."/>
            <person name="Muangchinda C."/>
            <person name="Ningthoujam R."/>
            <person name="Klankeo P."/>
            <person name="Pinyakong O."/>
        </authorList>
    </citation>
    <scope>NUCLEOTIDE SEQUENCE</scope>
    <source>
        <strain evidence="2">TL01-2</strain>
    </source>
</reference>
<keyword evidence="1" id="KW-0812">Transmembrane</keyword>
<evidence type="ECO:0000313" key="2">
    <source>
        <dbReference type="EMBL" id="MDU9693887.1"/>
    </source>
</evidence>
<dbReference type="RefSeq" id="WP_316911104.1">
    <property type="nucleotide sequence ID" value="NZ_JAPTGD010000002.1"/>
</dbReference>
<sequence length="117" mass="12302">MIINKLKFIIFGVLNTFILFVSSPLFVLADSSSEAANAKLKAAVETQIVEVMDAWIKIGLATMLLPIIAGGALMMMAGANIKLATSGKSLVLGSGITILLLSSAYAIIRIFLGIFGL</sequence>
<reference evidence="2" key="2">
    <citation type="submission" date="2022-12" db="EMBL/GenBank/DDBJ databases">
        <authorList>
            <person name="Dechsakulwatana C."/>
            <person name="Rungsihiranrut A."/>
            <person name="Muangchinda C."/>
            <person name="Ningthoujam R."/>
            <person name="Klankeo P."/>
            <person name="Pinyakong O."/>
        </authorList>
    </citation>
    <scope>NUCLEOTIDE SEQUENCE</scope>
    <source>
        <strain evidence="2">TL01-2</strain>
    </source>
</reference>